<comment type="caution">
    <text evidence="2">The sequence shown here is derived from an EMBL/GenBank/DDBJ whole genome shotgun (WGS) entry which is preliminary data.</text>
</comment>
<sequence>MTSFFDQQISAALGQDFCPALAATEMTAAELPSCFRVTELAAAATKAAALEMGALLGARQLRVDRRLAALWFDRTLRPQGWELPSAWDPIAGDYATADGWIRLHTNAPHHRAAALSVLGCAAEKPAVAAEVARWRKGALEEAVVAAGGAAAAMHGLKDWAAHPQGRAVAAEPLIAWQETGSRPGPVPVRGLRVLDLTRVLAGPVATRFLAGFGAEVLRIDPPFWGEPGVEPEVTLGKRRAGLDLTKPADRQSFTALLKGADVLVHGYRPGALEGLGFGAEARQRMAPGLIDVSLNAYGWTGPWSGRRGFDSLVQMSCGIADEGMRRSAAARPVPLPLQALDHATGCLMAAAVLRALRQQQRDGRILSARLSLARTAALLVAAGARQMTGAPIAASEADLAAETEQTGWGPARRLRFPVTLDGQPPRWTHPAGPLRIDAPRWPEGAAAAG</sequence>
<reference evidence="2 3" key="1">
    <citation type="journal article" date="2021" name="Int. J. Syst. Evol. Microbiol.">
        <title>Salipiger mangrovisoli sp. nov., isolated from mangrove soil and the proposal for the reclassification of Paraphaeobacter pallidus as Salipiger pallidus comb. nov.</title>
        <authorList>
            <person name="Du J."/>
            <person name="Liu Y."/>
            <person name="Pei T."/>
            <person name="Deng M.R."/>
            <person name="Zhu H."/>
        </authorList>
    </citation>
    <scope>NUCLEOTIDE SEQUENCE [LARGE SCALE GENOMIC DNA]</scope>
    <source>
        <strain evidence="2 3">6D45A</strain>
    </source>
</reference>
<protein>
    <submittedName>
        <fullName evidence="2">CoA transferase</fullName>
    </submittedName>
</protein>
<dbReference type="InterPro" id="IPR050509">
    <property type="entry name" value="CoA-transferase_III"/>
</dbReference>
<feature type="region of interest" description="Disordered" evidence="1">
    <location>
        <begin position="419"/>
        <end position="449"/>
    </location>
</feature>
<evidence type="ECO:0000256" key="1">
    <source>
        <dbReference type="SAM" id="MobiDB-lite"/>
    </source>
</evidence>
<accession>A0ABR9WX38</accession>
<keyword evidence="3" id="KW-1185">Reference proteome</keyword>
<proteinExistence type="predicted"/>
<evidence type="ECO:0000313" key="3">
    <source>
        <dbReference type="Proteomes" id="UP000607796"/>
    </source>
</evidence>
<dbReference type="Gene3D" id="3.40.50.10540">
    <property type="entry name" value="Crotonobetainyl-coa:carnitine coa-transferase, domain 1"/>
    <property type="match status" value="1"/>
</dbReference>
<dbReference type="Proteomes" id="UP000607796">
    <property type="component" value="Unassembled WGS sequence"/>
</dbReference>
<keyword evidence="2" id="KW-0808">Transferase</keyword>
<dbReference type="Pfam" id="PF02515">
    <property type="entry name" value="CoA_transf_3"/>
    <property type="match status" value="1"/>
</dbReference>
<organism evidence="2 3">
    <name type="scientific">Salipiger mangrovisoli</name>
    <dbReference type="NCBI Taxonomy" id="2865933"/>
    <lineage>
        <taxon>Bacteria</taxon>
        <taxon>Pseudomonadati</taxon>
        <taxon>Pseudomonadota</taxon>
        <taxon>Alphaproteobacteria</taxon>
        <taxon>Rhodobacterales</taxon>
        <taxon>Roseobacteraceae</taxon>
        <taxon>Salipiger</taxon>
    </lineage>
</organism>
<dbReference type="EMBL" id="JADFFK010000001">
    <property type="protein sequence ID" value="MBE9635812.1"/>
    <property type="molecule type" value="Genomic_DNA"/>
</dbReference>
<dbReference type="PANTHER" id="PTHR48228:SF4">
    <property type="entry name" value="BLR3030 PROTEIN"/>
    <property type="match status" value="1"/>
</dbReference>
<dbReference type="InterPro" id="IPR023606">
    <property type="entry name" value="CoA-Trfase_III_dom_1_sf"/>
</dbReference>
<evidence type="ECO:0000313" key="2">
    <source>
        <dbReference type="EMBL" id="MBE9635812.1"/>
    </source>
</evidence>
<dbReference type="SUPFAM" id="SSF89796">
    <property type="entry name" value="CoA-transferase family III (CaiB/BaiF)"/>
    <property type="match status" value="2"/>
</dbReference>
<dbReference type="InterPro" id="IPR003673">
    <property type="entry name" value="CoA-Trfase_fam_III"/>
</dbReference>
<dbReference type="RefSeq" id="WP_194133109.1">
    <property type="nucleotide sequence ID" value="NZ_JADFFK010000001.1"/>
</dbReference>
<dbReference type="GO" id="GO:0016740">
    <property type="term" value="F:transferase activity"/>
    <property type="evidence" value="ECO:0007669"/>
    <property type="project" value="UniProtKB-KW"/>
</dbReference>
<gene>
    <name evidence="2" type="ORF">IQ782_03055</name>
</gene>
<name>A0ABR9WX38_9RHOB</name>
<dbReference type="PANTHER" id="PTHR48228">
    <property type="entry name" value="SUCCINYL-COA--D-CITRAMALATE COA-TRANSFERASE"/>
    <property type="match status" value="1"/>
</dbReference>